<evidence type="ECO:0000313" key="2">
    <source>
        <dbReference type="Proteomes" id="UP001160334"/>
    </source>
</evidence>
<gene>
    <name evidence="1" type="ORF">M2280_005946</name>
</gene>
<comment type="caution">
    <text evidence="1">The sequence shown here is derived from an EMBL/GenBank/DDBJ whole genome shotgun (WGS) entry which is preliminary data.</text>
</comment>
<evidence type="ECO:0000313" key="1">
    <source>
        <dbReference type="EMBL" id="MDH6284685.1"/>
    </source>
</evidence>
<dbReference type="EMBL" id="JARXVC010000025">
    <property type="protein sequence ID" value="MDH6284685.1"/>
    <property type="molecule type" value="Genomic_DNA"/>
</dbReference>
<keyword evidence="2" id="KW-1185">Reference proteome</keyword>
<sequence length="55" mass="6491">MPGLWWYLKDLTVVVRDWFAAVAPGLWWGQRDCVIIADTRLSRQFPARQQTTRTL</sequence>
<organism evidence="1 2">
    <name type="scientific">Prescottella agglutinans</name>
    <dbReference type="NCBI Taxonomy" id="1644129"/>
    <lineage>
        <taxon>Bacteria</taxon>
        <taxon>Bacillati</taxon>
        <taxon>Actinomycetota</taxon>
        <taxon>Actinomycetes</taxon>
        <taxon>Mycobacteriales</taxon>
        <taxon>Nocardiaceae</taxon>
        <taxon>Prescottella</taxon>
    </lineage>
</organism>
<proteinExistence type="predicted"/>
<dbReference type="Proteomes" id="UP001160334">
    <property type="component" value="Unassembled WGS sequence"/>
</dbReference>
<reference evidence="1 2" key="1">
    <citation type="submission" date="2023-04" db="EMBL/GenBank/DDBJ databases">
        <title>Forest soil microbial communities from Buena Vista Peninsula, Colon Province, Panama.</title>
        <authorList>
            <person name="Bouskill N."/>
        </authorList>
    </citation>
    <scope>NUCLEOTIDE SEQUENCE [LARGE SCALE GENOMIC DNA]</scope>
    <source>
        <strain evidence="1 2">CFH S0262</strain>
    </source>
</reference>
<protein>
    <submittedName>
        <fullName evidence="1">Uncharacterized protein</fullName>
    </submittedName>
</protein>
<name>A0ABT6MK61_9NOCA</name>
<accession>A0ABT6MK61</accession>